<organism evidence="2 3">
    <name type="scientific">Methanothermobacter defluvii</name>
    <dbReference type="NCBI Taxonomy" id="49339"/>
    <lineage>
        <taxon>Archaea</taxon>
        <taxon>Methanobacteriati</taxon>
        <taxon>Methanobacteriota</taxon>
        <taxon>Methanomada group</taxon>
        <taxon>Methanobacteria</taxon>
        <taxon>Methanobacteriales</taxon>
        <taxon>Methanobacteriaceae</taxon>
        <taxon>Methanothermobacter</taxon>
    </lineage>
</organism>
<proteinExistence type="predicted"/>
<keyword evidence="3" id="KW-1185">Reference proteome</keyword>
<dbReference type="InterPro" id="IPR010982">
    <property type="entry name" value="Lambda_DNA-bd_dom_sf"/>
</dbReference>
<name>A0A371NDP5_9EURY</name>
<dbReference type="SUPFAM" id="SSF47413">
    <property type="entry name" value="lambda repressor-like DNA-binding domains"/>
    <property type="match status" value="1"/>
</dbReference>
<feature type="domain" description="HTH cro/C1-type" evidence="1">
    <location>
        <begin position="73"/>
        <end position="133"/>
    </location>
</feature>
<reference evidence="2 3" key="1">
    <citation type="submission" date="2018-07" db="EMBL/GenBank/DDBJ databases">
        <title>Genomic Encyclopedia of Type Strains, Phase IV (KMG-IV): sequencing the most valuable type-strain genomes for metagenomic binning, comparative biology and taxonomic classification.</title>
        <authorList>
            <person name="Goeker M."/>
        </authorList>
    </citation>
    <scope>NUCLEOTIDE SEQUENCE [LARGE SCALE GENOMIC DNA]</scope>
    <source>
        <strain evidence="2 3">DSM 7466</strain>
    </source>
</reference>
<accession>A0A371NDP5</accession>
<sequence>MRCEICGKKIVGKPLKTKIDSSVMEVCRECSKFGKIIREPTTPRKKSFRKPQKRSRRPMDTVYEVVEDYGRIIRSEREKRDWSREDLAERINEKVSVINRIESERMEPDIKLARKLERLLKIKLLEKFEADDLEKSEGGGFRGATIGDIARIKRG</sequence>
<dbReference type="AlphaFoldDB" id="A0A371NDP5"/>
<evidence type="ECO:0000259" key="1">
    <source>
        <dbReference type="PROSITE" id="PS50943"/>
    </source>
</evidence>
<protein>
    <submittedName>
        <fullName evidence="2">Xre family transcriptional regulator</fullName>
    </submittedName>
</protein>
<dbReference type="PROSITE" id="PS50943">
    <property type="entry name" value="HTH_CROC1"/>
    <property type="match status" value="1"/>
</dbReference>
<dbReference type="GO" id="GO:0003677">
    <property type="term" value="F:DNA binding"/>
    <property type="evidence" value="ECO:0007669"/>
    <property type="project" value="InterPro"/>
</dbReference>
<dbReference type="Gene3D" id="1.10.260.40">
    <property type="entry name" value="lambda repressor-like DNA-binding domains"/>
    <property type="match status" value="1"/>
</dbReference>
<dbReference type="InterPro" id="IPR001387">
    <property type="entry name" value="Cro/C1-type_HTH"/>
</dbReference>
<dbReference type="SMART" id="SM00530">
    <property type="entry name" value="HTH_XRE"/>
    <property type="match status" value="1"/>
</dbReference>
<gene>
    <name evidence="2" type="ORF">C7452_0651</name>
</gene>
<comment type="caution">
    <text evidence="2">The sequence shown here is derived from an EMBL/GenBank/DDBJ whole genome shotgun (WGS) entry which is preliminary data.</text>
</comment>
<dbReference type="EMBL" id="QREL01000001">
    <property type="protein sequence ID" value="REE28631.1"/>
    <property type="molecule type" value="Genomic_DNA"/>
</dbReference>
<evidence type="ECO:0000313" key="2">
    <source>
        <dbReference type="EMBL" id="REE28631.1"/>
    </source>
</evidence>
<evidence type="ECO:0000313" key="3">
    <source>
        <dbReference type="Proteomes" id="UP000256864"/>
    </source>
</evidence>
<dbReference type="GeneID" id="77403141"/>
<dbReference type="InterPro" id="IPR004451">
    <property type="entry name" value="MJ0586"/>
</dbReference>
<dbReference type="CDD" id="cd00093">
    <property type="entry name" value="HTH_XRE"/>
    <property type="match status" value="1"/>
</dbReference>
<dbReference type="Proteomes" id="UP000256864">
    <property type="component" value="Unassembled WGS sequence"/>
</dbReference>
<dbReference type="NCBIfam" id="TIGR00270">
    <property type="entry name" value="multiprotein bridging factor aMBF1"/>
    <property type="match status" value="1"/>
</dbReference>
<dbReference type="Pfam" id="PF01381">
    <property type="entry name" value="HTH_3"/>
    <property type="match status" value="1"/>
</dbReference>
<dbReference type="RefSeq" id="WP_115892212.1">
    <property type="nucleotide sequence ID" value="NZ_QREL01000001.1"/>
</dbReference>